<comment type="subcellular location">
    <subcellularLocation>
        <location evidence="1">Membrane</location>
        <topology evidence="1">Multi-pass membrane protein</topology>
    </subcellularLocation>
</comment>
<evidence type="ECO:0000256" key="6">
    <source>
        <dbReference type="SAM" id="Phobius"/>
    </source>
</evidence>
<dbReference type="GO" id="GO:0016020">
    <property type="term" value="C:membrane"/>
    <property type="evidence" value="ECO:0007669"/>
    <property type="project" value="UniProtKB-SubCell"/>
</dbReference>
<evidence type="ECO:0000256" key="5">
    <source>
        <dbReference type="ARBA" id="ARBA00023136"/>
    </source>
</evidence>
<name>A0A2P5CRL5_TREOI</name>
<feature type="transmembrane region" description="Helical" evidence="6">
    <location>
        <begin position="131"/>
        <end position="150"/>
    </location>
</feature>
<evidence type="ECO:0000256" key="1">
    <source>
        <dbReference type="ARBA" id="ARBA00004141"/>
    </source>
</evidence>
<gene>
    <name evidence="7" type="ORF">TorRG33x02_275610</name>
</gene>
<sequence length="157" mass="17518">MSGCEIGFTAVFPPRYNDQSPTEGIFIVDLHLGGRRQLEVARRGDIGRFFDKAAVVETSMDRTSEGLTNAWRLCTITQVEELKSIIRLRPIWACGIVFATVFSQMSAMFILQGNKMDPHMGPNFKIPSASLSFFNALGVIIDQFLVPFAAKFTGREH</sequence>
<accession>A0A2P5CRL5</accession>
<dbReference type="Gene3D" id="1.20.1250.20">
    <property type="entry name" value="MFS general substrate transporter like domains"/>
    <property type="match status" value="1"/>
</dbReference>
<feature type="transmembrane region" description="Helical" evidence="6">
    <location>
        <begin position="91"/>
        <end position="111"/>
    </location>
</feature>
<evidence type="ECO:0000313" key="8">
    <source>
        <dbReference type="Proteomes" id="UP000237000"/>
    </source>
</evidence>
<comment type="similarity">
    <text evidence="2">Belongs to the major facilitator superfamily. Proton-dependent oligopeptide transporter (POT/PTR) (TC 2.A.17) family.</text>
</comment>
<dbReference type="GO" id="GO:0022857">
    <property type="term" value="F:transmembrane transporter activity"/>
    <property type="evidence" value="ECO:0007669"/>
    <property type="project" value="InterPro"/>
</dbReference>
<organism evidence="7 8">
    <name type="scientific">Trema orientale</name>
    <name type="common">Charcoal tree</name>
    <name type="synonym">Celtis orientalis</name>
    <dbReference type="NCBI Taxonomy" id="63057"/>
    <lineage>
        <taxon>Eukaryota</taxon>
        <taxon>Viridiplantae</taxon>
        <taxon>Streptophyta</taxon>
        <taxon>Embryophyta</taxon>
        <taxon>Tracheophyta</taxon>
        <taxon>Spermatophyta</taxon>
        <taxon>Magnoliopsida</taxon>
        <taxon>eudicotyledons</taxon>
        <taxon>Gunneridae</taxon>
        <taxon>Pentapetalae</taxon>
        <taxon>rosids</taxon>
        <taxon>fabids</taxon>
        <taxon>Rosales</taxon>
        <taxon>Cannabaceae</taxon>
        <taxon>Trema</taxon>
    </lineage>
</organism>
<dbReference type="PANTHER" id="PTHR11654">
    <property type="entry name" value="OLIGOPEPTIDE TRANSPORTER-RELATED"/>
    <property type="match status" value="1"/>
</dbReference>
<comment type="caution">
    <text evidence="7">The sequence shown here is derived from an EMBL/GenBank/DDBJ whole genome shotgun (WGS) entry which is preliminary data.</text>
</comment>
<dbReference type="OrthoDB" id="1730647at2759"/>
<dbReference type="InParanoid" id="A0A2P5CRL5"/>
<evidence type="ECO:0000256" key="3">
    <source>
        <dbReference type="ARBA" id="ARBA00022692"/>
    </source>
</evidence>
<dbReference type="InterPro" id="IPR000109">
    <property type="entry name" value="POT_fam"/>
</dbReference>
<dbReference type="AlphaFoldDB" id="A0A2P5CRL5"/>
<keyword evidence="4 6" id="KW-1133">Transmembrane helix</keyword>
<evidence type="ECO:0000256" key="4">
    <source>
        <dbReference type="ARBA" id="ARBA00022989"/>
    </source>
</evidence>
<evidence type="ECO:0000313" key="7">
    <source>
        <dbReference type="EMBL" id="PON63699.1"/>
    </source>
</evidence>
<evidence type="ECO:0000256" key="2">
    <source>
        <dbReference type="ARBA" id="ARBA00005982"/>
    </source>
</evidence>
<proteinExistence type="inferred from homology"/>
<keyword evidence="8" id="KW-1185">Reference proteome</keyword>
<protein>
    <submittedName>
        <fullName evidence="7">Proton-dependent oligopeptide transporter family</fullName>
    </submittedName>
</protein>
<keyword evidence="5 6" id="KW-0472">Membrane</keyword>
<dbReference type="EMBL" id="JXTC01000334">
    <property type="protein sequence ID" value="PON63699.1"/>
    <property type="molecule type" value="Genomic_DNA"/>
</dbReference>
<dbReference type="InterPro" id="IPR036259">
    <property type="entry name" value="MFS_trans_sf"/>
</dbReference>
<keyword evidence="3 6" id="KW-0812">Transmembrane</keyword>
<dbReference type="Pfam" id="PF00854">
    <property type="entry name" value="PTR2"/>
    <property type="match status" value="1"/>
</dbReference>
<dbReference type="Proteomes" id="UP000237000">
    <property type="component" value="Unassembled WGS sequence"/>
</dbReference>
<reference evidence="8" key="1">
    <citation type="submission" date="2016-06" db="EMBL/GenBank/DDBJ databases">
        <title>Parallel loss of symbiosis genes in relatives of nitrogen-fixing non-legume Parasponia.</title>
        <authorList>
            <person name="Van Velzen R."/>
            <person name="Holmer R."/>
            <person name="Bu F."/>
            <person name="Rutten L."/>
            <person name="Van Zeijl A."/>
            <person name="Liu W."/>
            <person name="Santuari L."/>
            <person name="Cao Q."/>
            <person name="Sharma T."/>
            <person name="Shen D."/>
            <person name="Roswanjaya Y."/>
            <person name="Wardhani T."/>
            <person name="Kalhor M.S."/>
            <person name="Jansen J."/>
            <person name="Van den Hoogen J."/>
            <person name="Gungor B."/>
            <person name="Hartog M."/>
            <person name="Hontelez J."/>
            <person name="Verver J."/>
            <person name="Yang W.-C."/>
            <person name="Schijlen E."/>
            <person name="Repin R."/>
            <person name="Schilthuizen M."/>
            <person name="Schranz E."/>
            <person name="Heidstra R."/>
            <person name="Miyata K."/>
            <person name="Fedorova E."/>
            <person name="Kohlen W."/>
            <person name="Bisseling T."/>
            <person name="Smit S."/>
            <person name="Geurts R."/>
        </authorList>
    </citation>
    <scope>NUCLEOTIDE SEQUENCE [LARGE SCALE GENOMIC DNA]</scope>
    <source>
        <strain evidence="8">cv. RG33-2</strain>
    </source>
</reference>